<evidence type="ECO:0000256" key="2">
    <source>
        <dbReference type="ARBA" id="ARBA00023242"/>
    </source>
</evidence>
<evidence type="ECO:0000313" key="4">
    <source>
        <dbReference type="EMBL" id="TDG98823.1"/>
    </source>
</evidence>
<dbReference type="AlphaFoldDB" id="A0A484CCS0"/>
<evidence type="ECO:0000259" key="3">
    <source>
        <dbReference type="Pfam" id="PF13934"/>
    </source>
</evidence>
<organism evidence="4 5">
    <name type="scientific">Perca flavescens</name>
    <name type="common">American yellow perch</name>
    <name type="synonym">Morone flavescens</name>
    <dbReference type="NCBI Taxonomy" id="8167"/>
    <lineage>
        <taxon>Eukaryota</taxon>
        <taxon>Metazoa</taxon>
        <taxon>Chordata</taxon>
        <taxon>Craniata</taxon>
        <taxon>Vertebrata</taxon>
        <taxon>Euteleostomi</taxon>
        <taxon>Actinopterygii</taxon>
        <taxon>Neopterygii</taxon>
        <taxon>Teleostei</taxon>
        <taxon>Neoteleostei</taxon>
        <taxon>Acanthomorphata</taxon>
        <taxon>Eupercaria</taxon>
        <taxon>Perciformes</taxon>
        <taxon>Percoidei</taxon>
        <taxon>Percidae</taxon>
        <taxon>Percinae</taxon>
        <taxon>Perca</taxon>
    </lineage>
</organism>
<dbReference type="PANTHER" id="PTHR21583:SF8">
    <property type="entry name" value="PROTEIN ELYS"/>
    <property type="match status" value="1"/>
</dbReference>
<comment type="caution">
    <text evidence="4">The sequence shown here is derived from an EMBL/GenBank/DDBJ whole genome shotgun (WGS) entry which is preliminary data.</text>
</comment>
<keyword evidence="5" id="KW-1185">Reference proteome</keyword>
<evidence type="ECO:0000256" key="1">
    <source>
        <dbReference type="ARBA" id="ARBA00004123"/>
    </source>
</evidence>
<dbReference type="InterPro" id="IPR052620">
    <property type="entry name" value="ELYS/MEL-28_NucAsmblyFactor"/>
</dbReference>
<accession>A0A484CCS0</accession>
<proteinExistence type="predicted"/>
<sequence length="531" mass="59119">MLDTQGQWSEALADNNMRAIICWLRKLTAKGERRNEYTLIQGMVTQLDRQHGCIWTSEDCTDHCYPPPNLQAMLKLVLVPHIDNMSIQALFIYFILDLANFLQCKDDLFKSFCHACTIPSSFSQHIRAFWMLDHGHIKGARGTVNGTTGSQLPLMNKRRPPCPLSAKLYQAQRVNTVSPEELVQLLRKAVMEATSQDKMAPQTPFFLGNLNKDVLVDLVLFAEEGEEDVQTDVFSGEDLFSDAVSGISMDETLPVHNNSSTVMRSANQRLPYVSPRWRVTASTHLTTLRKYLAVKEKKSFMVPLMSQICGDLHCHSAKKNNRIASLHRFSVLVKQAVSWKNVTRKHMSITSKRKQWDASIKTFPVPETTQDMLTDLPQSLLPEDHVASGPGVSAGTAQQDIALLTPMCSSIFPTQLQISGIPQTPSLTCNITTTSAPSDITNENAPKAQLKTDEPCVQSTSAWLNRCKMGSSWKQDPETCRASTGLLSATEPGAAIPSDNKRPSLALGQPYSYDFMNFTAKQKGDSRDGFY</sequence>
<feature type="domain" description="ELYS-like" evidence="3">
    <location>
        <begin position="54"/>
        <end position="140"/>
    </location>
</feature>
<comment type="subcellular location">
    <subcellularLocation>
        <location evidence="1">Nucleus</location>
    </subcellularLocation>
</comment>
<dbReference type="Pfam" id="PF13934">
    <property type="entry name" value="ELYS"/>
    <property type="match status" value="1"/>
</dbReference>
<reference evidence="4 5" key="1">
    <citation type="submission" date="2019-01" db="EMBL/GenBank/DDBJ databases">
        <title>A chromosome-scale genome assembly of the yellow perch, Perca flavescens.</title>
        <authorList>
            <person name="Feron R."/>
            <person name="Morvezen R."/>
            <person name="Bestin A."/>
            <person name="Haffray P."/>
            <person name="Klopp C."/>
            <person name="Zahm M."/>
            <person name="Cabau C."/>
            <person name="Roques C."/>
            <person name="Donnadieu C."/>
            <person name="Bouchez O."/>
            <person name="Christie M."/>
            <person name="Larson W."/>
            <person name="Guiguen Y."/>
        </authorList>
    </citation>
    <scope>NUCLEOTIDE SEQUENCE [LARGE SCALE GENOMIC DNA]</scope>
    <source>
        <strain evidence="4">YP-PL-M2</strain>
        <tissue evidence="4">Blood</tissue>
    </source>
</reference>
<dbReference type="PANTHER" id="PTHR21583">
    <property type="entry name" value="ELYS PROTEIN"/>
    <property type="match status" value="1"/>
</dbReference>
<protein>
    <recommendedName>
        <fullName evidence="3">ELYS-like domain-containing protein</fullName>
    </recommendedName>
</protein>
<keyword evidence="2" id="KW-0539">Nucleus</keyword>
<dbReference type="GO" id="GO:0005634">
    <property type="term" value="C:nucleus"/>
    <property type="evidence" value="ECO:0007669"/>
    <property type="project" value="UniProtKB-SubCell"/>
</dbReference>
<name>A0A484CCS0_PERFV</name>
<dbReference type="Proteomes" id="UP000295070">
    <property type="component" value="Chromosome 20"/>
</dbReference>
<dbReference type="EMBL" id="SCKG01000020">
    <property type="protein sequence ID" value="TDG98823.1"/>
    <property type="molecule type" value="Genomic_DNA"/>
</dbReference>
<dbReference type="InterPro" id="IPR025151">
    <property type="entry name" value="ELYS_dom"/>
</dbReference>
<evidence type="ECO:0000313" key="5">
    <source>
        <dbReference type="Proteomes" id="UP000295070"/>
    </source>
</evidence>
<dbReference type="STRING" id="8167.A0A484CCS0"/>
<gene>
    <name evidence="4" type="ORF">EPR50_G00204290</name>
</gene>